<evidence type="ECO:0000256" key="2">
    <source>
        <dbReference type="ARBA" id="ARBA00022574"/>
    </source>
</evidence>
<evidence type="ECO:0000313" key="7">
    <source>
        <dbReference type="EMBL" id="EGT34195.1"/>
    </source>
</evidence>
<dbReference type="EMBL" id="GL379911">
    <property type="protein sequence ID" value="EGT34195.1"/>
    <property type="molecule type" value="Genomic_DNA"/>
</dbReference>
<dbReference type="Gene3D" id="2.130.10.10">
    <property type="entry name" value="YVTN repeat-like/Quinoprotein amine dehydrogenase"/>
    <property type="match status" value="1"/>
</dbReference>
<keyword evidence="4" id="KW-0805">Transcription regulation</keyword>
<dbReference type="SUPFAM" id="SSF50978">
    <property type="entry name" value="WD40 repeat-like"/>
    <property type="match status" value="1"/>
</dbReference>
<proteinExistence type="inferred from homology"/>
<dbReference type="InterPro" id="IPR001680">
    <property type="entry name" value="WD40_rpt"/>
</dbReference>
<evidence type="ECO:0000256" key="3">
    <source>
        <dbReference type="ARBA" id="ARBA00022737"/>
    </source>
</evidence>
<keyword evidence="5" id="KW-0804">Transcription</keyword>
<reference evidence="8" key="1">
    <citation type="submission" date="2011-07" db="EMBL/GenBank/DDBJ databases">
        <authorList>
            <consortium name="Caenorhabditis brenneri Sequencing and Analysis Consortium"/>
            <person name="Wilson R.K."/>
        </authorList>
    </citation>
    <scope>NUCLEOTIDE SEQUENCE [LARGE SCALE GENOMIC DNA]</scope>
    <source>
        <strain evidence="8">PB2801</strain>
    </source>
</reference>
<dbReference type="STRING" id="135651.G0NMP5"/>
<dbReference type="PROSITE" id="PS50294">
    <property type="entry name" value="WD_REPEATS_REGION"/>
    <property type="match status" value="1"/>
</dbReference>
<sequence length="429" mass="48615">MSSKRNIQLHDIGPGAKKLKMEDFNEEKPFIVTYHLLEKNRFNYFGAAFNQFVKWPQNPIAAVVAGDLVKVYEFPVNEAKMKLIKSEKYQFKFTENQAFWAVAWCCLGADQYKIVAGCESGRLFVIDFTTMEIEKDFNDCGGAITDIRTSPITPSMVAVSSDDKTVRIFDIRATAALIICGGARFHQDRVQSVDWTPDGKELVSSGIDHRVMCWDLATKRVQDHLEYCAGFLDQGLEIAPTNEYEGNGQLEQARRVFNPKGYTLFILTPSHAITNLHHDYVDCIRVFRKNHRNYLLSKACGKESAISFWRFGTYGDVKENVDDREPATSHVKIGAKSLKGGVEWFCKFGVDPLRKYIGVGGRGGHLQFHDLQNWEKEEPALSIKFKTAAIRQVVFSDQGRIVLVTGDNGFLCRLDRVQSGAQQTRNIWN</sequence>
<accession>G0NMP5</accession>
<dbReference type="AlphaFoldDB" id="G0NMP5"/>
<dbReference type="HOGENOM" id="CLU_032683_4_1_1"/>
<evidence type="ECO:0000256" key="6">
    <source>
        <dbReference type="PROSITE-ProRule" id="PRU00221"/>
    </source>
</evidence>
<dbReference type="SMART" id="SM00320">
    <property type="entry name" value="WD40"/>
    <property type="match status" value="4"/>
</dbReference>
<comment type="similarity">
    <text evidence="1">Belongs to the WD repeat ESC family.</text>
</comment>
<dbReference type="PROSITE" id="PS50082">
    <property type="entry name" value="WD_REPEATS_2"/>
    <property type="match status" value="1"/>
</dbReference>
<dbReference type="InterPro" id="IPR015943">
    <property type="entry name" value="WD40/YVTN_repeat-like_dom_sf"/>
</dbReference>
<dbReference type="InParanoid" id="G0NMP5"/>
<dbReference type="PANTHER" id="PTHR10253">
    <property type="entry name" value="POLYCOMB PROTEIN"/>
    <property type="match status" value="1"/>
</dbReference>
<dbReference type="Pfam" id="PF00400">
    <property type="entry name" value="WD40"/>
    <property type="match status" value="2"/>
</dbReference>
<evidence type="ECO:0000256" key="5">
    <source>
        <dbReference type="ARBA" id="ARBA00023163"/>
    </source>
</evidence>
<dbReference type="eggNOG" id="KOG1034">
    <property type="taxonomic scope" value="Eukaryota"/>
</dbReference>
<dbReference type="Proteomes" id="UP000008068">
    <property type="component" value="Unassembled WGS sequence"/>
</dbReference>
<feature type="repeat" description="WD" evidence="6">
    <location>
        <begin position="183"/>
        <end position="224"/>
    </location>
</feature>
<keyword evidence="2 6" id="KW-0853">WD repeat</keyword>
<keyword evidence="3" id="KW-0677">Repeat</keyword>
<dbReference type="OMA" id="VWEMDPS"/>
<evidence type="ECO:0000313" key="8">
    <source>
        <dbReference type="Proteomes" id="UP000008068"/>
    </source>
</evidence>
<protein>
    <submittedName>
        <fullName evidence="7">CBN-MES-6 protein</fullName>
    </submittedName>
</protein>
<keyword evidence="8" id="KW-1185">Reference proteome</keyword>
<dbReference type="InterPro" id="IPR051243">
    <property type="entry name" value="PcG_WD-repeat"/>
</dbReference>
<dbReference type="InterPro" id="IPR036322">
    <property type="entry name" value="WD40_repeat_dom_sf"/>
</dbReference>
<organism evidence="8">
    <name type="scientific">Caenorhabditis brenneri</name>
    <name type="common">Nematode worm</name>
    <dbReference type="NCBI Taxonomy" id="135651"/>
    <lineage>
        <taxon>Eukaryota</taxon>
        <taxon>Metazoa</taxon>
        <taxon>Ecdysozoa</taxon>
        <taxon>Nematoda</taxon>
        <taxon>Chromadorea</taxon>
        <taxon>Rhabditida</taxon>
        <taxon>Rhabditina</taxon>
        <taxon>Rhabditomorpha</taxon>
        <taxon>Rhabditoidea</taxon>
        <taxon>Rhabditidae</taxon>
        <taxon>Peloderinae</taxon>
        <taxon>Caenorhabditis</taxon>
    </lineage>
</organism>
<gene>
    <name evidence="7" type="primary">Cbn-mes-6</name>
    <name evidence="7" type="ORF">CAEBREN_17706</name>
</gene>
<evidence type="ECO:0000256" key="1">
    <source>
        <dbReference type="ARBA" id="ARBA00008075"/>
    </source>
</evidence>
<evidence type="ECO:0000256" key="4">
    <source>
        <dbReference type="ARBA" id="ARBA00023015"/>
    </source>
</evidence>
<dbReference type="OrthoDB" id="7318948at2759"/>
<name>G0NMP5_CAEBE</name>